<feature type="region of interest" description="Disordered" evidence="1">
    <location>
        <begin position="204"/>
        <end position="227"/>
    </location>
</feature>
<gene>
    <name evidence="4" type="ORF">NUU61_001291</name>
    <name evidence="3" type="ORF">NUU61_001619</name>
</gene>
<dbReference type="Gene3D" id="1.10.530.10">
    <property type="match status" value="1"/>
</dbReference>
<evidence type="ECO:0000256" key="1">
    <source>
        <dbReference type="SAM" id="MobiDB-lite"/>
    </source>
</evidence>
<name>A0A9W9KN50_9EURO</name>
<dbReference type="RefSeq" id="XP_056515140.1">
    <property type="nucleotide sequence ID" value="XM_056651873.1"/>
</dbReference>
<accession>A0A9W9KN50</accession>
<evidence type="ECO:0000313" key="4">
    <source>
        <dbReference type="EMBL" id="KAJ5111661.1"/>
    </source>
</evidence>
<proteinExistence type="predicted"/>
<protein>
    <recommendedName>
        <fullName evidence="2">LysM domain-containing protein</fullName>
    </recommendedName>
</protein>
<dbReference type="EMBL" id="JAPMSZ010000002">
    <property type="protein sequence ID" value="KAJ5111661.1"/>
    <property type="molecule type" value="Genomic_DNA"/>
</dbReference>
<comment type="caution">
    <text evidence="4">The sequence shown here is derived from an EMBL/GenBank/DDBJ whole genome shotgun (WGS) entry which is preliminary data.</text>
</comment>
<dbReference type="GeneID" id="81391041"/>
<dbReference type="AlphaFoldDB" id="A0A9W9KN50"/>
<feature type="domain" description="LysM" evidence="2">
    <location>
        <begin position="348"/>
        <end position="394"/>
    </location>
</feature>
<feature type="region of interest" description="Disordered" evidence="1">
    <location>
        <begin position="255"/>
        <end position="282"/>
    </location>
</feature>
<dbReference type="Gene3D" id="3.10.350.10">
    <property type="entry name" value="LysM domain"/>
    <property type="match status" value="1"/>
</dbReference>
<reference evidence="4" key="1">
    <citation type="submission" date="2022-11" db="EMBL/GenBank/DDBJ databases">
        <authorList>
            <person name="Petersen C."/>
        </authorList>
    </citation>
    <scope>NUCLEOTIDE SEQUENCE</scope>
    <source>
        <strain evidence="4">IBT 34128</strain>
    </source>
</reference>
<dbReference type="OrthoDB" id="1193027at2759"/>
<reference evidence="4" key="2">
    <citation type="journal article" date="2023" name="IMA Fungus">
        <title>Comparative genomic study of the Penicillium genus elucidates a diverse pangenome and 15 lateral gene transfer events.</title>
        <authorList>
            <person name="Petersen C."/>
            <person name="Sorensen T."/>
            <person name="Nielsen M.R."/>
            <person name="Sondergaard T.E."/>
            <person name="Sorensen J.L."/>
            <person name="Fitzpatrick D.A."/>
            <person name="Frisvad J.C."/>
            <person name="Nielsen K.L."/>
        </authorList>
    </citation>
    <scope>NUCLEOTIDE SEQUENCE</scope>
    <source>
        <strain evidence="4">IBT 34128</strain>
    </source>
</reference>
<evidence type="ECO:0000259" key="2">
    <source>
        <dbReference type="PROSITE" id="PS51782"/>
    </source>
</evidence>
<dbReference type="SUPFAM" id="SSF54106">
    <property type="entry name" value="LysM domain"/>
    <property type="match status" value="1"/>
</dbReference>
<dbReference type="PROSITE" id="PS51782">
    <property type="entry name" value="LYSM"/>
    <property type="match status" value="1"/>
</dbReference>
<sequence>MNVNLRANGACHLKWTANQKNIGVCDSSWGVDDNTEEETSWLKDSIKEVTEQSPFRGYSNFVFAIMMQETKGCVRVRTTVAPDRSVRNPGLMQTHNGKASCWNNGKGTKPCTKKQISAMINDGVNGEGGLKKHLQQLGGKTDATTLYQVARSYNSGSLAPSKNLGDGQGATPCYASDIANRLTGQWTDGPSTCNSNDVAKMATSAGGASGHLDDQNVPASGDSATGVTSASFQANSATTQTWHAVAQPILPSEPNMALRASTSPSPTPNIGVSQQSGAATSRRVLVTTAPPAPSISIVEKRPVPSPALNAPVSTPVTPANAGNMPAPIQASRTLGSPNYPSSLSSCQQRHLVVDNDYCLKLQQAFNVSLNELRRLNPGLNQNCSNLWLGYHYCVKGN</sequence>
<dbReference type="InterPro" id="IPR018392">
    <property type="entry name" value="LysM"/>
</dbReference>
<evidence type="ECO:0000313" key="3">
    <source>
        <dbReference type="EMBL" id="KAJ5110362.1"/>
    </source>
</evidence>
<evidence type="ECO:0000313" key="5">
    <source>
        <dbReference type="Proteomes" id="UP001141434"/>
    </source>
</evidence>
<dbReference type="Proteomes" id="UP001141434">
    <property type="component" value="Unassembled WGS sequence"/>
</dbReference>
<dbReference type="InterPro" id="IPR036779">
    <property type="entry name" value="LysM_dom_sf"/>
</dbReference>
<feature type="compositionally biased region" description="Polar residues" evidence="1">
    <location>
        <begin position="260"/>
        <end position="279"/>
    </location>
</feature>
<organism evidence="4 5">
    <name type="scientific">Penicillium alfredii</name>
    <dbReference type="NCBI Taxonomy" id="1506179"/>
    <lineage>
        <taxon>Eukaryota</taxon>
        <taxon>Fungi</taxon>
        <taxon>Dikarya</taxon>
        <taxon>Ascomycota</taxon>
        <taxon>Pezizomycotina</taxon>
        <taxon>Eurotiomycetes</taxon>
        <taxon>Eurotiomycetidae</taxon>
        <taxon>Eurotiales</taxon>
        <taxon>Aspergillaceae</taxon>
        <taxon>Penicillium</taxon>
    </lineage>
</organism>
<dbReference type="EMBL" id="JAPMSZ010000003">
    <property type="protein sequence ID" value="KAJ5110362.1"/>
    <property type="molecule type" value="Genomic_DNA"/>
</dbReference>
<keyword evidence="5" id="KW-1185">Reference proteome</keyword>